<comment type="caution">
    <text evidence="2">The sequence shown here is derived from an EMBL/GenBank/DDBJ whole genome shotgun (WGS) entry which is preliminary data.</text>
</comment>
<gene>
    <name evidence="2" type="ORF">C4F40_10570</name>
</gene>
<dbReference type="EMBL" id="PSKQ01000019">
    <property type="protein sequence ID" value="MBE8721167.1"/>
    <property type="molecule type" value="Genomic_DNA"/>
</dbReference>
<organism evidence="2 3">
    <name type="scientific">Sphingobacterium pedocola</name>
    <dbReference type="NCBI Taxonomy" id="2082722"/>
    <lineage>
        <taxon>Bacteria</taxon>
        <taxon>Pseudomonadati</taxon>
        <taxon>Bacteroidota</taxon>
        <taxon>Sphingobacteriia</taxon>
        <taxon>Sphingobacteriales</taxon>
        <taxon>Sphingobacteriaceae</taxon>
        <taxon>Sphingobacterium</taxon>
    </lineage>
</organism>
<evidence type="ECO:0000313" key="3">
    <source>
        <dbReference type="Proteomes" id="UP000618319"/>
    </source>
</evidence>
<name>A0ABR9T840_9SPHI</name>
<keyword evidence="3" id="KW-1185">Reference proteome</keyword>
<evidence type="ECO:0000256" key="1">
    <source>
        <dbReference type="SAM" id="Phobius"/>
    </source>
</evidence>
<keyword evidence="1" id="KW-1133">Transmembrane helix</keyword>
<proteinExistence type="predicted"/>
<feature type="transmembrane region" description="Helical" evidence="1">
    <location>
        <begin position="98"/>
        <end position="114"/>
    </location>
</feature>
<sequence length="116" mass="13802">MQQEQSRREEQALHYEGYRTAMRDSSQRRWTFWTDGWLYYHPDSGLLAQGGQLELRESDVRNWQSEGNMLQHAQSSQETTTLQQDEQVELKHKSSPSFWLYVILAFVVILGFSFKR</sequence>
<evidence type="ECO:0000313" key="2">
    <source>
        <dbReference type="EMBL" id="MBE8721167.1"/>
    </source>
</evidence>
<keyword evidence="1" id="KW-0472">Membrane</keyword>
<reference evidence="2 3" key="1">
    <citation type="submission" date="2018-02" db="EMBL/GenBank/DDBJ databases">
        <title>Sphingobacterium KA21.</title>
        <authorList>
            <person name="Vasarhelyi B.M."/>
            <person name="Deshmukh S."/>
            <person name="Balint B."/>
            <person name="Kukolya J."/>
        </authorList>
    </citation>
    <scope>NUCLEOTIDE SEQUENCE [LARGE SCALE GENOMIC DNA]</scope>
    <source>
        <strain evidence="2 3">Ka21</strain>
    </source>
</reference>
<keyword evidence="1" id="KW-0812">Transmembrane</keyword>
<protein>
    <submittedName>
        <fullName evidence="2">Uncharacterized protein</fullName>
    </submittedName>
</protein>
<accession>A0ABR9T840</accession>
<dbReference type="Proteomes" id="UP000618319">
    <property type="component" value="Unassembled WGS sequence"/>
</dbReference>